<accession>K2MRA3</accession>
<evidence type="ECO:0000313" key="2">
    <source>
        <dbReference type="EMBL" id="EKF19907.1"/>
    </source>
</evidence>
<organism evidence="2 3">
    <name type="scientific">Nitratireductor pacificus pht-3B</name>
    <dbReference type="NCBI Taxonomy" id="391937"/>
    <lineage>
        <taxon>Bacteria</taxon>
        <taxon>Pseudomonadati</taxon>
        <taxon>Pseudomonadota</taxon>
        <taxon>Alphaproteobacteria</taxon>
        <taxon>Hyphomicrobiales</taxon>
        <taxon>Phyllobacteriaceae</taxon>
        <taxon>Nitratireductor</taxon>
    </lineage>
</organism>
<dbReference type="AlphaFoldDB" id="K2MRA3"/>
<dbReference type="EMBL" id="AMRM01000005">
    <property type="protein sequence ID" value="EKF19907.1"/>
    <property type="molecule type" value="Genomic_DNA"/>
</dbReference>
<evidence type="ECO:0000256" key="1">
    <source>
        <dbReference type="SAM" id="MobiDB-lite"/>
    </source>
</evidence>
<gene>
    <name evidence="2" type="ORF">NA2_06183</name>
</gene>
<proteinExistence type="predicted"/>
<feature type="compositionally biased region" description="Acidic residues" evidence="1">
    <location>
        <begin position="132"/>
        <end position="143"/>
    </location>
</feature>
<name>K2MRA3_9HYPH</name>
<keyword evidence="3" id="KW-1185">Reference proteome</keyword>
<feature type="region of interest" description="Disordered" evidence="1">
    <location>
        <begin position="120"/>
        <end position="157"/>
    </location>
</feature>
<feature type="region of interest" description="Disordered" evidence="1">
    <location>
        <begin position="26"/>
        <end position="54"/>
    </location>
</feature>
<reference evidence="2 3" key="1">
    <citation type="journal article" date="2012" name="J. Bacteriol.">
        <title>Genome Sequence of Nitratireductor pacificus Type Strain pht-3B.</title>
        <authorList>
            <person name="Lai Q."/>
            <person name="Li G."/>
            <person name="Shao Z."/>
        </authorList>
    </citation>
    <scope>NUCLEOTIDE SEQUENCE [LARGE SCALE GENOMIC DNA]</scope>
    <source>
        <strain evidence="3">pht-3B</strain>
    </source>
</reference>
<dbReference type="Proteomes" id="UP000006786">
    <property type="component" value="Unassembled WGS sequence"/>
</dbReference>
<sequence length="157" mass="16203">MAVMLATGSPRASSILSIAQSSPEHGGSMIALESEAADRPASNEAAPLSYPTPSLAAAPHADPFRLTRSMIAAGAGLPDAPIATDDVTGAVAAKHRRGFVLPPVLIRPGVKSEPVLHAITPPRRAAQAQEPVEPETDEDDVEKEEPTRPATKPGAPL</sequence>
<evidence type="ECO:0000313" key="3">
    <source>
        <dbReference type="Proteomes" id="UP000006786"/>
    </source>
</evidence>
<comment type="caution">
    <text evidence="2">The sequence shown here is derived from an EMBL/GenBank/DDBJ whole genome shotgun (WGS) entry which is preliminary data.</text>
</comment>
<protein>
    <submittedName>
        <fullName evidence="2">Uncharacterized protein</fullName>
    </submittedName>
</protein>
<dbReference type="STRING" id="391937.NA2_06183"/>
<dbReference type="PATRIC" id="fig|391937.3.peg.1273"/>